<dbReference type="OrthoDB" id="7835462at2"/>
<sequence>MRLIHFIAIAALGLIASMASADIFDLSGVCRSGQPDGVRLQEQMGQVGCVDGVLTAEAGPKDGRVGKAALIVPTGRLGPGAGLRISAEVFFPTDSPMNSIILMDAECKYCGRDDNPGLRLYLRDGRLRVDRAKIGERHAWTNDTAPQVPRGRWVELVWDLGIATGDDGRSDVWLDGVPVLQDTGRTTPEDRAPGDAVDRVQIGVTANSNDSPVSLQMRAIRIETRP</sequence>
<evidence type="ECO:0000256" key="1">
    <source>
        <dbReference type="SAM" id="SignalP"/>
    </source>
</evidence>
<dbReference type="Proteomes" id="UP000314011">
    <property type="component" value="Unassembled WGS sequence"/>
</dbReference>
<evidence type="ECO:0000313" key="3">
    <source>
        <dbReference type="Proteomes" id="UP000314011"/>
    </source>
</evidence>
<evidence type="ECO:0000313" key="2">
    <source>
        <dbReference type="EMBL" id="TNY33317.1"/>
    </source>
</evidence>
<evidence type="ECO:0008006" key="4">
    <source>
        <dbReference type="Google" id="ProtNLM"/>
    </source>
</evidence>
<feature type="signal peptide" evidence="1">
    <location>
        <begin position="1"/>
        <end position="21"/>
    </location>
</feature>
<protein>
    <recommendedName>
        <fullName evidence="4">LamG domain-containing protein</fullName>
    </recommendedName>
</protein>
<accession>A0A5C5GGZ1</accession>
<gene>
    <name evidence="2" type="ORF">FHY64_08610</name>
</gene>
<dbReference type="RefSeq" id="WP_140194005.1">
    <property type="nucleotide sequence ID" value="NZ_CP065915.1"/>
</dbReference>
<organism evidence="2 3">
    <name type="scientific">Pelagovum pacificum</name>
    <dbReference type="NCBI Taxonomy" id="2588711"/>
    <lineage>
        <taxon>Bacteria</taxon>
        <taxon>Pseudomonadati</taxon>
        <taxon>Pseudomonadota</taxon>
        <taxon>Alphaproteobacteria</taxon>
        <taxon>Rhodobacterales</taxon>
        <taxon>Paracoccaceae</taxon>
        <taxon>Pelagovum</taxon>
    </lineage>
</organism>
<reference evidence="2 3" key="1">
    <citation type="submission" date="2019-06" db="EMBL/GenBank/DDBJ databases">
        <title>Genome of new Rhodobacteraceae sp. SM1903.</title>
        <authorList>
            <person name="Ren X."/>
        </authorList>
    </citation>
    <scope>NUCLEOTIDE SEQUENCE [LARGE SCALE GENOMIC DNA]</scope>
    <source>
        <strain evidence="2 3">SM1903</strain>
    </source>
</reference>
<proteinExistence type="predicted"/>
<feature type="chain" id="PRO_5022708229" description="LamG domain-containing protein" evidence="1">
    <location>
        <begin position="22"/>
        <end position="226"/>
    </location>
</feature>
<name>A0A5C5GGZ1_9RHOB</name>
<dbReference type="AlphaFoldDB" id="A0A5C5GGZ1"/>
<keyword evidence="3" id="KW-1185">Reference proteome</keyword>
<keyword evidence="1" id="KW-0732">Signal</keyword>
<comment type="caution">
    <text evidence="2">The sequence shown here is derived from an EMBL/GenBank/DDBJ whole genome shotgun (WGS) entry which is preliminary data.</text>
</comment>
<dbReference type="EMBL" id="VFFF01000001">
    <property type="protein sequence ID" value="TNY33317.1"/>
    <property type="molecule type" value="Genomic_DNA"/>
</dbReference>
<dbReference type="Gene3D" id="2.60.120.200">
    <property type="match status" value="1"/>
</dbReference>